<dbReference type="InterPro" id="IPR036259">
    <property type="entry name" value="MFS_trans_sf"/>
</dbReference>
<feature type="transmembrane region" description="Helical" evidence="8">
    <location>
        <begin position="80"/>
        <end position="98"/>
    </location>
</feature>
<comment type="subcellular location">
    <subcellularLocation>
        <location evidence="1">Membrane</location>
        <topology evidence="1">Multi-pass membrane protein</topology>
    </subcellularLocation>
</comment>
<dbReference type="InterPro" id="IPR000109">
    <property type="entry name" value="POT_fam"/>
</dbReference>
<feature type="transmembrane region" description="Helical" evidence="8">
    <location>
        <begin position="333"/>
        <end position="355"/>
    </location>
</feature>
<feature type="transmembrane region" description="Helical" evidence="8">
    <location>
        <begin position="185"/>
        <end position="204"/>
    </location>
</feature>
<keyword evidence="6 8" id="KW-0472">Membrane</keyword>
<dbReference type="OrthoDB" id="8904098at2759"/>
<gene>
    <name evidence="9" type="ORF">pdam_00019747</name>
</gene>
<proteinExistence type="inferred from homology"/>
<feature type="transmembrane region" description="Helical" evidence="8">
    <location>
        <begin position="297"/>
        <end position="321"/>
    </location>
</feature>
<dbReference type="Gene3D" id="1.20.1250.20">
    <property type="entry name" value="MFS general substrate transporter like domains"/>
    <property type="match status" value="1"/>
</dbReference>
<evidence type="ECO:0000256" key="3">
    <source>
        <dbReference type="ARBA" id="ARBA00022692"/>
    </source>
</evidence>
<dbReference type="EMBL" id="RCHS01003134">
    <property type="protein sequence ID" value="RMX43789.1"/>
    <property type="molecule type" value="Genomic_DNA"/>
</dbReference>
<feature type="transmembrane region" description="Helical" evidence="8">
    <location>
        <begin position="375"/>
        <end position="393"/>
    </location>
</feature>
<dbReference type="GO" id="GO:0022857">
    <property type="term" value="F:transmembrane transporter activity"/>
    <property type="evidence" value="ECO:0007669"/>
    <property type="project" value="InterPro"/>
</dbReference>
<dbReference type="GO" id="GO:0016020">
    <property type="term" value="C:membrane"/>
    <property type="evidence" value="ECO:0007669"/>
    <property type="project" value="UniProtKB-SubCell"/>
</dbReference>
<evidence type="ECO:0000313" key="10">
    <source>
        <dbReference type="Proteomes" id="UP000275408"/>
    </source>
</evidence>
<evidence type="ECO:0000313" key="9">
    <source>
        <dbReference type="EMBL" id="RMX43789.1"/>
    </source>
</evidence>
<feature type="transmembrane region" description="Helical" evidence="8">
    <location>
        <begin position="499"/>
        <end position="520"/>
    </location>
</feature>
<reference evidence="9 10" key="1">
    <citation type="journal article" date="2018" name="Sci. Rep.">
        <title>Comparative analysis of the Pocillopora damicornis genome highlights role of immune system in coral evolution.</title>
        <authorList>
            <person name="Cunning R."/>
            <person name="Bay R.A."/>
            <person name="Gillette P."/>
            <person name="Baker A.C."/>
            <person name="Traylor-Knowles N."/>
        </authorList>
    </citation>
    <scope>NUCLEOTIDE SEQUENCE [LARGE SCALE GENOMIC DNA]</scope>
    <source>
        <strain evidence="9">RSMAS</strain>
        <tissue evidence="9">Whole animal</tissue>
    </source>
</reference>
<dbReference type="GO" id="GO:0015833">
    <property type="term" value="P:peptide transport"/>
    <property type="evidence" value="ECO:0007669"/>
    <property type="project" value="UniProtKB-KW"/>
</dbReference>
<protein>
    <recommendedName>
        <fullName evidence="11">Major facilitator superfamily (MFS) profile domain-containing protein</fullName>
    </recommendedName>
</protein>
<feature type="region of interest" description="Disordered" evidence="7">
    <location>
        <begin position="1"/>
        <end position="24"/>
    </location>
</feature>
<dbReference type="PANTHER" id="PTHR11654">
    <property type="entry name" value="OLIGOPEPTIDE TRANSPORTER-RELATED"/>
    <property type="match status" value="1"/>
</dbReference>
<accession>A0A3M6TR20</accession>
<dbReference type="SUPFAM" id="SSF103473">
    <property type="entry name" value="MFS general substrate transporter"/>
    <property type="match status" value="1"/>
</dbReference>
<keyword evidence="3 8" id="KW-0812">Transmembrane</keyword>
<comment type="caution">
    <text evidence="9">The sequence shown here is derived from an EMBL/GenBank/DDBJ whole genome shotgun (WGS) entry which is preliminary data.</text>
</comment>
<evidence type="ECO:0008006" key="11">
    <source>
        <dbReference type="Google" id="ProtNLM"/>
    </source>
</evidence>
<feature type="transmembrane region" description="Helical" evidence="8">
    <location>
        <begin position="211"/>
        <end position="231"/>
    </location>
</feature>
<feature type="region of interest" description="Disordered" evidence="7">
    <location>
        <begin position="533"/>
        <end position="558"/>
    </location>
</feature>
<dbReference type="AlphaFoldDB" id="A0A3M6TR20"/>
<evidence type="ECO:0000256" key="5">
    <source>
        <dbReference type="ARBA" id="ARBA00022989"/>
    </source>
</evidence>
<dbReference type="Proteomes" id="UP000275408">
    <property type="component" value="Unassembled WGS sequence"/>
</dbReference>
<name>A0A3M6TR20_POCDA</name>
<evidence type="ECO:0000256" key="2">
    <source>
        <dbReference type="ARBA" id="ARBA00005982"/>
    </source>
</evidence>
<dbReference type="Pfam" id="PF00854">
    <property type="entry name" value="PTR2"/>
    <property type="match status" value="1"/>
</dbReference>
<feature type="transmembrane region" description="Helical" evidence="8">
    <location>
        <begin position="456"/>
        <end position="479"/>
    </location>
</feature>
<evidence type="ECO:0000256" key="4">
    <source>
        <dbReference type="ARBA" id="ARBA00022856"/>
    </source>
</evidence>
<keyword evidence="4" id="KW-0571">Peptide transport</keyword>
<comment type="similarity">
    <text evidence="2">Belongs to the major facilitator superfamily. Proton-dependent oligopeptide transporter (POT/PTR) (TC 2.A.17) family.</text>
</comment>
<keyword evidence="10" id="KW-1185">Reference proteome</keyword>
<sequence>MASRLSNDELPQMHDKTVSRQRESSSSQKTSLSVLCILFVELCERLTFYGLTANLVFYCRDVLKLSSPFPSTIALAFQEVIFFPPGTCFFTPVIGGWLADTVTGRYNAIYGSSLLYIVGTVLLTATSYNYPKAYALSIPSKGAFLTVSLILIAIATGGIKANVSPLGADQVKHEGKEKIQKFFDWFYWFIQVGSLIAFTAVVYVQQEVSFFYGYLITALSMILATLLLLLGRNHYIVHPPKGSYLTDSLRIIGVGIKNKLRCKSYFTQTHWLDGAKDVMGGEFSEEMVEAVKSVVRLLPIFFTFIFYWTIFGQGLTTYLLQGSYMKLKINDKFSFPAASLAIFENASLLVLIPFIDRVVYPGLRRFGFNFTPLRRIGVGLIFAAGSVALAGIIEIERKKDYGRVQQNVFNTTINASTMSVFYQVPQYILQGASEALVSVTGLEFAYSQSPPELRGVVMGVCLAMIGLGYFVASLLASIVKHVSRSEWYPDNLNKGTLEYYMFLLSGLMLVNLTVFLFLAVRYRYVVCDQDNPEDDERVERKKSSSSFSNISQNDLDNR</sequence>
<keyword evidence="4" id="KW-0813">Transport</keyword>
<evidence type="ECO:0000256" key="6">
    <source>
        <dbReference type="ARBA" id="ARBA00023136"/>
    </source>
</evidence>
<evidence type="ECO:0000256" key="7">
    <source>
        <dbReference type="SAM" id="MobiDB-lite"/>
    </source>
</evidence>
<feature type="compositionally biased region" description="Basic and acidic residues" evidence="7">
    <location>
        <begin position="11"/>
        <end position="23"/>
    </location>
</feature>
<feature type="transmembrane region" description="Helical" evidence="8">
    <location>
        <begin position="110"/>
        <end position="130"/>
    </location>
</feature>
<evidence type="ECO:0000256" key="1">
    <source>
        <dbReference type="ARBA" id="ARBA00004141"/>
    </source>
</evidence>
<keyword evidence="4" id="KW-0653">Protein transport</keyword>
<keyword evidence="5 8" id="KW-1133">Transmembrane helix</keyword>
<feature type="transmembrane region" description="Helical" evidence="8">
    <location>
        <begin position="142"/>
        <end position="159"/>
    </location>
</feature>
<organism evidence="9 10">
    <name type="scientific">Pocillopora damicornis</name>
    <name type="common">Cauliflower coral</name>
    <name type="synonym">Millepora damicornis</name>
    <dbReference type="NCBI Taxonomy" id="46731"/>
    <lineage>
        <taxon>Eukaryota</taxon>
        <taxon>Metazoa</taxon>
        <taxon>Cnidaria</taxon>
        <taxon>Anthozoa</taxon>
        <taxon>Hexacorallia</taxon>
        <taxon>Scleractinia</taxon>
        <taxon>Astrocoeniina</taxon>
        <taxon>Pocilloporidae</taxon>
        <taxon>Pocillopora</taxon>
    </lineage>
</organism>
<evidence type="ECO:0000256" key="8">
    <source>
        <dbReference type="SAM" id="Phobius"/>
    </source>
</evidence>